<keyword evidence="7" id="KW-1185">Reference proteome</keyword>
<dbReference type="AlphaFoldDB" id="A0AAD1D6F5"/>
<organism evidence="4 6">
    <name type="scientific">Sphingosinicella microcystinivorans</name>
    <dbReference type="NCBI Taxonomy" id="335406"/>
    <lineage>
        <taxon>Bacteria</taxon>
        <taxon>Pseudomonadati</taxon>
        <taxon>Pseudomonadota</taxon>
        <taxon>Alphaproteobacteria</taxon>
        <taxon>Sphingomonadales</taxon>
        <taxon>Sphingosinicellaceae</taxon>
        <taxon>Sphingosinicella</taxon>
    </lineage>
</organism>
<evidence type="ECO:0000313" key="6">
    <source>
        <dbReference type="Proteomes" id="UP000275727"/>
    </source>
</evidence>
<dbReference type="RefSeq" id="WP_121047943.1">
    <property type="nucleotide sequence ID" value="NZ_AP018711.1"/>
</dbReference>
<dbReference type="PANTHER" id="PTHR43584:SF8">
    <property type="entry name" value="N-ACETYLMURAMATE ALPHA-1-PHOSPHATE URIDYLYLTRANSFERASE"/>
    <property type="match status" value="1"/>
</dbReference>
<feature type="domain" description="Nucleotidyl transferase" evidence="3">
    <location>
        <begin position="5"/>
        <end position="124"/>
    </location>
</feature>
<dbReference type="Proteomes" id="UP000276029">
    <property type="component" value="Unassembled WGS sequence"/>
</dbReference>
<proteinExistence type="predicted"/>
<dbReference type="Gene3D" id="3.90.550.10">
    <property type="entry name" value="Spore Coat Polysaccharide Biosynthesis Protein SpsA, Chain A"/>
    <property type="match status" value="1"/>
</dbReference>
<evidence type="ECO:0000256" key="1">
    <source>
        <dbReference type="ARBA" id="ARBA00022679"/>
    </source>
</evidence>
<protein>
    <submittedName>
        <fullName evidence="5">Choline kinase</fullName>
    </submittedName>
    <submittedName>
        <fullName evidence="4">Nucleotidyltransferase</fullName>
    </submittedName>
</protein>
<accession>A0AAD1D6F5</accession>
<dbReference type="InterPro" id="IPR050065">
    <property type="entry name" value="GlmU-like"/>
</dbReference>
<dbReference type="Proteomes" id="UP000275727">
    <property type="component" value="Chromosome"/>
</dbReference>
<reference evidence="4 6" key="1">
    <citation type="submission" date="2018-06" db="EMBL/GenBank/DDBJ databases">
        <title>Complete Genome Sequence of the Microcystin-Degrading Bacterium Sphingosinicella microcystinivorans Strain B-9.</title>
        <authorList>
            <person name="Jin H."/>
            <person name="Nishizawa T."/>
            <person name="Guo Y."/>
            <person name="Nishizawa A."/>
            <person name="Park H."/>
            <person name="Kato H."/>
            <person name="Tsuji K."/>
            <person name="Harada K."/>
        </authorList>
    </citation>
    <scope>NUCLEOTIDE SEQUENCE [LARGE SCALE GENOMIC DNA]</scope>
    <source>
        <strain evidence="4 6">B9</strain>
    </source>
</reference>
<keyword evidence="5" id="KW-0418">Kinase</keyword>
<evidence type="ECO:0000313" key="4">
    <source>
        <dbReference type="EMBL" id="BBE34474.1"/>
    </source>
</evidence>
<gene>
    <name evidence="5" type="ORF">DFR51_1061</name>
    <name evidence="4" type="ORF">SmB9_21320</name>
</gene>
<evidence type="ECO:0000256" key="2">
    <source>
        <dbReference type="ARBA" id="ARBA00022695"/>
    </source>
</evidence>
<reference evidence="5 7" key="2">
    <citation type="submission" date="2018-10" db="EMBL/GenBank/DDBJ databases">
        <title>Genomic Encyclopedia of Type Strains, Phase IV (KMG-IV): sequencing the most valuable type-strain genomes for metagenomic binning, comparative biology and taxonomic classification.</title>
        <authorList>
            <person name="Goeker M."/>
        </authorList>
    </citation>
    <scope>NUCLEOTIDE SEQUENCE [LARGE SCALE GENOMIC DNA]</scope>
    <source>
        <strain evidence="5 7">DSM 19791</strain>
    </source>
</reference>
<dbReference type="Pfam" id="PF00483">
    <property type="entry name" value="NTP_transferase"/>
    <property type="match status" value="1"/>
</dbReference>
<evidence type="ECO:0000313" key="5">
    <source>
        <dbReference type="EMBL" id="RKS91496.1"/>
    </source>
</evidence>
<dbReference type="CDD" id="cd02523">
    <property type="entry name" value="PC_cytidylyltransferase"/>
    <property type="match status" value="1"/>
</dbReference>
<dbReference type="GO" id="GO:0016301">
    <property type="term" value="F:kinase activity"/>
    <property type="evidence" value="ECO:0007669"/>
    <property type="project" value="UniProtKB-KW"/>
</dbReference>
<evidence type="ECO:0000259" key="3">
    <source>
        <dbReference type="Pfam" id="PF00483"/>
    </source>
</evidence>
<dbReference type="EMBL" id="RBWX01000007">
    <property type="protein sequence ID" value="RKS91496.1"/>
    <property type="molecule type" value="Genomic_DNA"/>
</dbReference>
<name>A0AAD1D6F5_SPHMI</name>
<dbReference type="InterPro" id="IPR029044">
    <property type="entry name" value="Nucleotide-diphossugar_trans"/>
</dbReference>
<keyword evidence="1" id="KW-0808">Transferase</keyword>
<dbReference type="EMBL" id="AP018711">
    <property type="protein sequence ID" value="BBE34474.1"/>
    <property type="molecule type" value="Genomic_DNA"/>
</dbReference>
<dbReference type="KEGG" id="smic:SmB9_21320"/>
<keyword evidence="2" id="KW-0548">Nucleotidyltransferase</keyword>
<dbReference type="SUPFAM" id="SSF53448">
    <property type="entry name" value="Nucleotide-diphospho-sugar transferases"/>
    <property type="match status" value="1"/>
</dbReference>
<sequence length="246" mass="27477">MTKRAIILSAGQGSRLLPLTADRPKCLIEFSGRTLLDWQLDMLIAGGIDDITVVVGFNSDMVDAAIARRDDRGARVRTLFNPFYQVADNLGSVWLARELMDQPFVILNGDTLVSREIVDRVLAAPDAPIRVTVDVKPDYDLDDMKVRREGERLLDIGKRLTAEESNAESIGFLRFNAEGAARFRAEVERMMHSPEGTRSWYLRAIHHIAADPESTVLVTSIEGLEWGEVDFPEDVPVGQKLTAGWR</sequence>
<evidence type="ECO:0000313" key="7">
    <source>
        <dbReference type="Proteomes" id="UP000276029"/>
    </source>
</evidence>
<dbReference type="GO" id="GO:0016779">
    <property type="term" value="F:nucleotidyltransferase activity"/>
    <property type="evidence" value="ECO:0007669"/>
    <property type="project" value="UniProtKB-KW"/>
</dbReference>
<dbReference type="InterPro" id="IPR005835">
    <property type="entry name" value="NTP_transferase_dom"/>
</dbReference>
<dbReference type="PANTHER" id="PTHR43584">
    <property type="entry name" value="NUCLEOTIDYL TRANSFERASE"/>
    <property type="match status" value="1"/>
</dbReference>